<dbReference type="EMBL" id="CP157484">
    <property type="protein sequence ID" value="XBO38835.1"/>
    <property type="molecule type" value="Genomic_DNA"/>
</dbReference>
<feature type="domain" description="Rhodanese" evidence="1">
    <location>
        <begin position="29"/>
        <end position="125"/>
    </location>
</feature>
<gene>
    <name evidence="2" type="ORF">ABEG18_24610</name>
</gene>
<organism evidence="2">
    <name type="scientific">Alsobacter sp. KACC 23698</name>
    <dbReference type="NCBI Taxonomy" id="3149229"/>
    <lineage>
        <taxon>Bacteria</taxon>
        <taxon>Pseudomonadati</taxon>
        <taxon>Pseudomonadota</taxon>
        <taxon>Alphaproteobacteria</taxon>
        <taxon>Hyphomicrobiales</taxon>
        <taxon>Alsobacteraceae</taxon>
        <taxon>Alsobacter</taxon>
    </lineage>
</organism>
<reference evidence="2" key="1">
    <citation type="submission" date="2024-05" db="EMBL/GenBank/DDBJ databases">
        <authorList>
            <person name="Kim S."/>
            <person name="Heo J."/>
            <person name="Choi H."/>
            <person name="Choi Y."/>
            <person name="Kwon S.-W."/>
            <person name="Kim Y."/>
        </authorList>
    </citation>
    <scope>NUCLEOTIDE SEQUENCE</scope>
    <source>
        <strain evidence="2">KACC 23698</strain>
    </source>
</reference>
<accession>A0AAU7JEV0</accession>
<evidence type="ECO:0000259" key="1">
    <source>
        <dbReference type="PROSITE" id="PS50206"/>
    </source>
</evidence>
<dbReference type="PROSITE" id="PS50206">
    <property type="entry name" value="RHODANESE_3"/>
    <property type="match status" value="1"/>
</dbReference>
<name>A0AAU7JEV0_9HYPH</name>
<dbReference type="PANTHER" id="PTHR44086">
    <property type="entry name" value="THIOSULFATE SULFURTRANSFERASE RDL2, MITOCHONDRIAL-RELATED"/>
    <property type="match status" value="1"/>
</dbReference>
<dbReference type="RefSeq" id="WP_406855676.1">
    <property type="nucleotide sequence ID" value="NZ_CP157484.1"/>
</dbReference>
<dbReference type="Pfam" id="PF00581">
    <property type="entry name" value="Rhodanese"/>
    <property type="match status" value="1"/>
</dbReference>
<dbReference type="InterPro" id="IPR001763">
    <property type="entry name" value="Rhodanese-like_dom"/>
</dbReference>
<dbReference type="SUPFAM" id="SSF52821">
    <property type="entry name" value="Rhodanese/Cell cycle control phosphatase"/>
    <property type="match status" value="1"/>
</dbReference>
<proteinExistence type="predicted"/>
<sequence>MPKTSKDLLAEANATVPKLAPAEAAARIGQGGVLVLDIRDSAELQATGRIAGSLHVPRGSLEFKADPDNPLYDPAFQKDRPILVHCAAGGRAALAGKTLQEMGYTNVVNIGGFKDLAEAGVPVEKP</sequence>
<protein>
    <submittedName>
        <fullName evidence="2">Rhodanese-like domain-containing protein</fullName>
    </submittedName>
</protein>
<dbReference type="AlphaFoldDB" id="A0AAU7JEV0"/>
<dbReference type="InterPro" id="IPR036873">
    <property type="entry name" value="Rhodanese-like_dom_sf"/>
</dbReference>
<dbReference type="SMART" id="SM00450">
    <property type="entry name" value="RHOD"/>
    <property type="match status" value="1"/>
</dbReference>
<dbReference type="Gene3D" id="3.40.250.10">
    <property type="entry name" value="Rhodanese-like domain"/>
    <property type="match status" value="1"/>
</dbReference>
<evidence type="ECO:0000313" key="2">
    <source>
        <dbReference type="EMBL" id="XBO38835.1"/>
    </source>
</evidence>
<dbReference type="GO" id="GO:0004792">
    <property type="term" value="F:thiosulfate-cyanide sulfurtransferase activity"/>
    <property type="evidence" value="ECO:0007669"/>
    <property type="project" value="TreeGrafter"/>
</dbReference>
<dbReference type="PANTHER" id="PTHR44086:SF13">
    <property type="entry name" value="THIOSULFATE SULFURTRANSFERASE PSPE"/>
    <property type="match status" value="1"/>
</dbReference>